<dbReference type="EMBL" id="LT934123">
    <property type="protein sequence ID" value="VAI80930.1"/>
    <property type="molecule type" value="Genomic_DNA"/>
</dbReference>
<evidence type="ECO:0000313" key="1">
    <source>
        <dbReference type="EMBL" id="VAI80930.1"/>
    </source>
</evidence>
<evidence type="ECO:0000313" key="2">
    <source>
        <dbReference type="Proteomes" id="UP000324705"/>
    </source>
</evidence>
<keyword evidence="2" id="KW-1185">Reference proteome</keyword>
<dbReference type="Proteomes" id="UP000324705">
    <property type="component" value="Chromosome 7A"/>
</dbReference>
<name>A0A9R0ZN18_TRITD</name>
<accession>A0A9R0ZN18</accession>
<proteinExistence type="predicted"/>
<protein>
    <submittedName>
        <fullName evidence="1">Uncharacterized protein</fullName>
    </submittedName>
</protein>
<organism evidence="1 2">
    <name type="scientific">Triticum turgidum subsp. durum</name>
    <name type="common">Durum wheat</name>
    <name type="synonym">Triticum durum</name>
    <dbReference type="NCBI Taxonomy" id="4567"/>
    <lineage>
        <taxon>Eukaryota</taxon>
        <taxon>Viridiplantae</taxon>
        <taxon>Streptophyta</taxon>
        <taxon>Embryophyta</taxon>
        <taxon>Tracheophyta</taxon>
        <taxon>Spermatophyta</taxon>
        <taxon>Magnoliopsida</taxon>
        <taxon>Liliopsida</taxon>
        <taxon>Poales</taxon>
        <taxon>Poaceae</taxon>
        <taxon>BOP clade</taxon>
        <taxon>Pooideae</taxon>
        <taxon>Triticodae</taxon>
        <taxon>Triticeae</taxon>
        <taxon>Triticinae</taxon>
        <taxon>Triticum</taxon>
    </lineage>
</organism>
<sequence>MDLRAPARPGTTIPCPSLMPCGQQSRRTYYIIHGAWCTYAPSSSSATAAPGDTALWVAVWRVQCHHTHGWTNKLHCGGNMFRPAQPTEMAPAFDLLSPGSPLV</sequence>
<dbReference type="AlphaFoldDB" id="A0A9R0ZN18"/>
<gene>
    <name evidence="1" type="ORF">TRITD_7Av1G265220</name>
</gene>
<reference evidence="1 2" key="1">
    <citation type="submission" date="2017-09" db="EMBL/GenBank/DDBJ databases">
        <authorList>
            <consortium name="International Durum Wheat Genome Sequencing Consortium (IDWGSC)"/>
            <person name="Milanesi L."/>
        </authorList>
    </citation>
    <scope>NUCLEOTIDE SEQUENCE [LARGE SCALE GENOMIC DNA]</scope>
    <source>
        <strain evidence="2">cv. Svevo</strain>
    </source>
</reference>
<dbReference type="Gramene" id="TRITD7Av1G265220.1">
    <property type="protein sequence ID" value="TRITD7Av1G265220.1"/>
    <property type="gene ID" value="TRITD7Av1G265220"/>
</dbReference>